<evidence type="ECO:0000259" key="5">
    <source>
        <dbReference type="Pfam" id="PF04500"/>
    </source>
</evidence>
<gene>
    <name evidence="6" type="ORF">OXX778_LOCUS16127</name>
</gene>
<keyword evidence="1" id="KW-0479">Metal-binding</keyword>
<comment type="caution">
    <text evidence="6">The sequence shown here is derived from an EMBL/GenBank/DDBJ whole genome shotgun (WGS) entry which is preliminary data.</text>
</comment>
<evidence type="ECO:0000313" key="7">
    <source>
        <dbReference type="Proteomes" id="UP000663879"/>
    </source>
</evidence>
<name>A0A814GEN7_9BILA</name>
<proteinExistence type="predicted"/>
<dbReference type="EMBL" id="CAJNOC010003729">
    <property type="protein sequence ID" value="CAF0995350.1"/>
    <property type="molecule type" value="Genomic_DNA"/>
</dbReference>
<evidence type="ECO:0000313" key="6">
    <source>
        <dbReference type="EMBL" id="CAF0995350.1"/>
    </source>
</evidence>
<protein>
    <recommendedName>
        <fullName evidence="5">FLYWCH-type domain-containing protein</fullName>
    </recommendedName>
</protein>
<keyword evidence="3" id="KW-0862">Zinc</keyword>
<sequence>MDRKGAPQLHFNGQFYRINGKPNKDGKINWRCVVTNCSGACATYNSNIGQEVLLVSLKDIHNHATSPTKLYNLERRRKIRTKAENSDERPRKIINELDDNYE</sequence>
<organism evidence="6 7">
    <name type="scientific">Brachionus calyciflorus</name>
    <dbReference type="NCBI Taxonomy" id="104777"/>
    <lineage>
        <taxon>Eukaryota</taxon>
        <taxon>Metazoa</taxon>
        <taxon>Spiralia</taxon>
        <taxon>Gnathifera</taxon>
        <taxon>Rotifera</taxon>
        <taxon>Eurotatoria</taxon>
        <taxon>Monogononta</taxon>
        <taxon>Pseudotrocha</taxon>
        <taxon>Ploima</taxon>
        <taxon>Brachionidae</taxon>
        <taxon>Brachionus</taxon>
    </lineage>
</organism>
<dbReference type="AlphaFoldDB" id="A0A814GEN7"/>
<dbReference type="Pfam" id="PF04500">
    <property type="entry name" value="FLYWCH"/>
    <property type="match status" value="1"/>
</dbReference>
<evidence type="ECO:0000256" key="3">
    <source>
        <dbReference type="ARBA" id="ARBA00022833"/>
    </source>
</evidence>
<keyword evidence="2" id="KW-0863">Zinc-finger</keyword>
<dbReference type="GO" id="GO:0008270">
    <property type="term" value="F:zinc ion binding"/>
    <property type="evidence" value="ECO:0007669"/>
    <property type="project" value="UniProtKB-KW"/>
</dbReference>
<feature type="region of interest" description="Disordered" evidence="4">
    <location>
        <begin position="81"/>
        <end position="102"/>
    </location>
</feature>
<feature type="domain" description="FLYWCH-type" evidence="5">
    <location>
        <begin position="3"/>
        <end position="63"/>
    </location>
</feature>
<dbReference type="InterPro" id="IPR007588">
    <property type="entry name" value="Znf_FLYWCH"/>
</dbReference>
<dbReference type="Proteomes" id="UP000663879">
    <property type="component" value="Unassembled WGS sequence"/>
</dbReference>
<keyword evidence="7" id="KW-1185">Reference proteome</keyword>
<evidence type="ECO:0000256" key="1">
    <source>
        <dbReference type="ARBA" id="ARBA00022723"/>
    </source>
</evidence>
<feature type="compositionally biased region" description="Basic and acidic residues" evidence="4">
    <location>
        <begin position="81"/>
        <end position="95"/>
    </location>
</feature>
<dbReference type="Gene3D" id="2.20.25.240">
    <property type="match status" value="1"/>
</dbReference>
<evidence type="ECO:0000256" key="4">
    <source>
        <dbReference type="SAM" id="MobiDB-lite"/>
    </source>
</evidence>
<dbReference type="OrthoDB" id="10391249at2759"/>
<evidence type="ECO:0000256" key="2">
    <source>
        <dbReference type="ARBA" id="ARBA00022771"/>
    </source>
</evidence>
<accession>A0A814GEN7</accession>
<reference evidence="6" key="1">
    <citation type="submission" date="2021-02" db="EMBL/GenBank/DDBJ databases">
        <authorList>
            <person name="Nowell W R."/>
        </authorList>
    </citation>
    <scope>NUCLEOTIDE SEQUENCE</scope>
    <source>
        <strain evidence="6">Ploen Becks lab</strain>
    </source>
</reference>